<dbReference type="OrthoDB" id="6603874at2759"/>
<reference evidence="2" key="1">
    <citation type="submission" date="2025-08" db="UniProtKB">
        <authorList>
            <consortium name="RefSeq"/>
        </authorList>
    </citation>
    <scope>IDENTIFICATION</scope>
    <source>
        <tissue evidence="2">Whole body</tissue>
    </source>
</reference>
<dbReference type="AlphaFoldDB" id="A0A8B8FQC5"/>
<keyword evidence="1" id="KW-1185">Reference proteome</keyword>
<dbReference type="RefSeq" id="XP_025412932.1">
    <property type="nucleotide sequence ID" value="XM_025557147.1"/>
</dbReference>
<dbReference type="Proteomes" id="UP000694846">
    <property type="component" value="Unplaced"/>
</dbReference>
<evidence type="ECO:0000313" key="1">
    <source>
        <dbReference type="Proteomes" id="UP000694846"/>
    </source>
</evidence>
<accession>A0A8B8FQC5</accession>
<dbReference type="GeneID" id="112685310"/>
<gene>
    <name evidence="2" type="primary">LOC112685310</name>
</gene>
<protein>
    <submittedName>
        <fullName evidence="2">Uncharacterized protein LOC112685310</fullName>
    </submittedName>
</protein>
<proteinExistence type="predicted"/>
<evidence type="ECO:0000313" key="2">
    <source>
        <dbReference type="RefSeq" id="XP_025412932.1"/>
    </source>
</evidence>
<name>A0A8B8FQC5_9HEMI</name>
<sequence>MVTTKKDLGVIFCSDLNFHTHIELAYCSAFKTLGFVIRTCENFKLTSLKTLYYSLVPSLLEYASVLWDSYTITDSSHIEQVQRRFLSSAANILGIELKIQEGNVLYYLTLPFCI</sequence>
<organism evidence="1 2">
    <name type="scientific">Sipha flava</name>
    <name type="common">yellow sugarcane aphid</name>
    <dbReference type="NCBI Taxonomy" id="143950"/>
    <lineage>
        <taxon>Eukaryota</taxon>
        <taxon>Metazoa</taxon>
        <taxon>Ecdysozoa</taxon>
        <taxon>Arthropoda</taxon>
        <taxon>Hexapoda</taxon>
        <taxon>Insecta</taxon>
        <taxon>Pterygota</taxon>
        <taxon>Neoptera</taxon>
        <taxon>Paraneoptera</taxon>
        <taxon>Hemiptera</taxon>
        <taxon>Sternorrhyncha</taxon>
        <taxon>Aphidomorpha</taxon>
        <taxon>Aphidoidea</taxon>
        <taxon>Aphididae</taxon>
        <taxon>Sipha</taxon>
    </lineage>
</organism>